<dbReference type="InterPro" id="IPR007353">
    <property type="entry name" value="DUF421"/>
</dbReference>
<dbReference type="InterPro" id="IPR023090">
    <property type="entry name" value="UPF0702_alpha/beta_dom_sf"/>
</dbReference>
<keyword evidence="3" id="KW-1003">Cell membrane</keyword>
<comment type="subcellular location">
    <subcellularLocation>
        <location evidence="1">Cell membrane</location>
        <topology evidence="1">Multi-pass membrane protein</topology>
    </subcellularLocation>
</comment>
<evidence type="ECO:0000313" key="9">
    <source>
        <dbReference type="EMBL" id="MCA1854920.1"/>
    </source>
</evidence>
<dbReference type="PANTHER" id="PTHR34582">
    <property type="entry name" value="UPF0702 TRANSMEMBRANE PROTEIN YCAP"/>
    <property type="match status" value="1"/>
</dbReference>
<dbReference type="Gene3D" id="3.30.240.20">
    <property type="entry name" value="bsu07140 like domains"/>
    <property type="match status" value="1"/>
</dbReference>
<protein>
    <submittedName>
        <fullName evidence="9">DUF421 domain-containing protein</fullName>
    </submittedName>
</protein>
<keyword evidence="10" id="KW-1185">Reference proteome</keyword>
<dbReference type="RefSeq" id="WP_225237334.1">
    <property type="nucleotide sequence ID" value="NZ_JAHYBX010000001.1"/>
</dbReference>
<proteinExistence type="inferred from homology"/>
<dbReference type="Pfam" id="PF04239">
    <property type="entry name" value="DUF421"/>
    <property type="match status" value="1"/>
</dbReference>
<accession>A0ABS7Y5G3</accession>
<name>A0ABS7Y5G3_9BURK</name>
<gene>
    <name evidence="9" type="ORF">LE190_03105</name>
</gene>
<feature type="transmembrane region" description="Helical" evidence="7">
    <location>
        <begin position="62"/>
        <end position="83"/>
    </location>
</feature>
<evidence type="ECO:0000256" key="6">
    <source>
        <dbReference type="ARBA" id="ARBA00023136"/>
    </source>
</evidence>
<keyword evidence="5 7" id="KW-1133">Transmembrane helix</keyword>
<keyword evidence="4 7" id="KW-0812">Transmembrane</keyword>
<evidence type="ECO:0000313" key="10">
    <source>
        <dbReference type="Proteomes" id="UP001198602"/>
    </source>
</evidence>
<comment type="caution">
    <text evidence="9">The sequence shown here is derived from an EMBL/GenBank/DDBJ whole genome shotgun (WGS) entry which is preliminary data.</text>
</comment>
<dbReference type="PANTHER" id="PTHR34582:SF6">
    <property type="entry name" value="UPF0702 TRANSMEMBRANE PROTEIN YCAP"/>
    <property type="match status" value="1"/>
</dbReference>
<sequence>MFDMDLPWWEFIVRGLAVYLLLLVMVRLSGHRTVGQFTPFDLLVVMLLSEAVSNSLNGGDDSLVGGLIAAATLVAINSLVALASSRSARFEKFVDGSAVLIGRDGVFFEKIVRRCRLSESDLEEALREHDCPRPEMKCAFLEADGQITIMRNPQ</sequence>
<evidence type="ECO:0000256" key="7">
    <source>
        <dbReference type="SAM" id="Phobius"/>
    </source>
</evidence>
<organism evidence="9 10">
    <name type="scientific">Massilia hydrophila</name>
    <dbReference type="NCBI Taxonomy" id="3044279"/>
    <lineage>
        <taxon>Bacteria</taxon>
        <taxon>Pseudomonadati</taxon>
        <taxon>Pseudomonadota</taxon>
        <taxon>Betaproteobacteria</taxon>
        <taxon>Burkholderiales</taxon>
        <taxon>Oxalobacteraceae</taxon>
        <taxon>Telluria group</taxon>
        <taxon>Massilia</taxon>
    </lineage>
</organism>
<evidence type="ECO:0000256" key="2">
    <source>
        <dbReference type="ARBA" id="ARBA00006448"/>
    </source>
</evidence>
<dbReference type="EMBL" id="JAHYBX010000001">
    <property type="protein sequence ID" value="MCA1854920.1"/>
    <property type="molecule type" value="Genomic_DNA"/>
</dbReference>
<feature type="transmembrane region" description="Helical" evidence="7">
    <location>
        <begin position="6"/>
        <end position="26"/>
    </location>
</feature>
<evidence type="ECO:0000256" key="5">
    <source>
        <dbReference type="ARBA" id="ARBA00022989"/>
    </source>
</evidence>
<evidence type="ECO:0000256" key="1">
    <source>
        <dbReference type="ARBA" id="ARBA00004651"/>
    </source>
</evidence>
<reference evidence="9 10" key="1">
    <citation type="submission" date="2021-07" db="EMBL/GenBank/DDBJ databases">
        <title>Characterization of Violacein-producing bacteria and related species.</title>
        <authorList>
            <person name="Wilson H.S."/>
            <person name="De Leon M.E."/>
        </authorList>
    </citation>
    <scope>NUCLEOTIDE SEQUENCE [LARGE SCALE GENOMIC DNA]</scope>
    <source>
        <strain evidence="9 10">HSC-2F05</strain>
    </source>
</reference>
<comment type="similarity">
    <text evidence="2">Belongs to the UPF0702 family.</text>
</comment>
<evidence type="ECO:0000256" key="3">
    <source>
        <dbReference type="ARBA" id="ARBA00022475"/>
    </source>
</evidence>
<feature type="domain" description="YetF C-terminal" evidence="8">
    <location>
        <begin position="86"/>
        <end position="153"/>
    </location>
</feature>
<evidence type="ECO:0000259" key="8">
    <source>
        <dbReference type="Pfam" id="PF04239"/>
    </source>
</evidence>
<dbReference type="Proteomes" id="UP001198602">
    <property type="component" value="Unassembled WGS sequence"/>
</dbReference>
<keyword evidence="6 7" id="KW-0472">Membrane</keyword>
<evidence type="ECO:0000256" key="4">
    <source>
        <dbReference type="ARBA" id="ARBA00022692"/>
    </source>
</evidence>